<gene>
    <name evidence="1" type="ORF">LCPAC202_01860</name>
</gene>
<proteinExistence type="predicted"/>
<organism evidence="1">
    <name type="scientific">Pithovirus LCPAC202</name>
    <dbReference type="NCBI Taxonomy" id="2506592"/>
    <lineage>
        <taxon>Viruses</taxon>
        <taxon>Pithoviruses</taxon>
    </lineage>
</organism>
<protein>
    <submittedName>
        <fullName evidence="1">Uncharacterized protein</fullName>
    </submittedName>
</protein>
<dbReference type="EMBL" id="MK500515">
    <property type="protein sequence ID" value="QBK91212.1"/>
    <property type="molecule type" value="Genomic_DNA"/>
</dbReference>
<reference evidence="1" key="1">
    <citation type="journal article" date="2019" name="MBio">
        <title>Virus Genomes from Deep Sea Sediments Expand the Ocean Megavirome and Support Independent Origins of Viral Gigantism.</title>
        <authorList>
            <person name="Backstrom D."/>
            <person name="Yutin N."/>
            <person name="Jorgensen S.L."/>
            <person name="Dharamshi J."/>
            <person name="Homa F."/>
            <person name="Zaremba-Niedwiedzka K."/>
            <person name="Spang A."/>
            <person name="Wolf Y.I."/>
            <person name="Koonin E.V."/>
            <person name="Ettema T.J."/>
        </authorList>
    </citation>
    <scope>NUCLEOTIDE SEQUENCE</scope>
</reference>
<accession>A0A481Z728</accession>
<name>A0A481Z728_9VIRU</name>
<evidence type="ECO:0000313" key="1">
    <source>
        <dbReference type="EMBL" id="QBK91212.1"/>
    </source>
</evidence>
<sequence length="878" mass="101270">MIPLQQNFPEQNNTTKLNNFGNTILPTKQIQVVNKDNESTTFIRDKNLLGKITHIKYQWVTDPNASKIVDLSRIPDSLVDSLAKLNQSKNINLIETDVISSRTDKGKILIVFREILELILEQIKNQIFTGLIKGKESGIPFSKGIKKYLYYLEYNPKLKNEHQRISDLIDLINYPPLILSVNESKFPVLPGERDEYTTVGQAEYIRLQAIAGLRTIIEVIVRKKEQLPIRNVIQETISDQKIKSGIISIFTPHDQNNRMIYVSPERKKEYEVFYPLELYYGWRYFSDSPLTLYVIKNTPFNPPIRKIEGNYIIPTMSRYNSVFNQGSLEIRNLMARGYLALNLEMPIFRILDHSVDLTPFMDHKMEIYSNLITRFGHKMITPRTDYTFNINAENKSLFKWCDLINTCINDDLTDSPSPKNTSIEIIMYGSPIIQPSCKADQIGFLASWLDDSVDNIIHNKLPMVTFKGAWQEIESGSKSKIMAKLKYVAHIAYHDLVMNHQYLSSSVLLVDVLEDLSIVAPLTSREEMEEFRTEIERILFQDGYKDWSIFTVTTQSKLLATRLVLLEKLPRASAFGVNFLNEHNKPLYLVVNQRIEPTFFNNINSLAEEYVRKRGPQLNHYIENIPIASLGKVSSWNSKKYIDRNTFLRSYDINSNISPTTEIGLDSPMTPKSLSKLVFYPEGLMGLFDIDLSGINQQKEILLRGLYKNPPYKRSVPINFGQVAVEGFLPADTFRNEWIMTVNVKLFKNKDKTEQFKIIPLFDLSYMRINVDSQGKTMVVDYSSEEVEISHLKPQELSKSEQEFTKQIENVVNWLWKRGMFISSWGKAITSNNDINIETEIEPYGLIEINDTLKDAYQEPDSGDRAVNYLNQMAKLSS</sequence>